<dbReference type="EC" id="3.4.11.18" evidence="6 7"/>
<evidence type="ECO:0000256" key="5">
    <source>
        <dbReference type="ARBA" id="ARBA00022801"/>
    </source>
</evidence>
<comment type="subunit">
    <text evidence="6">Monomer.</text>
</comment>
<dbReference type="GO" id="GO:0046872">
    <property type="term" value="F:metal ion binding"/>
    <property type="evidence" value="ECO:0007669"/>
    <property type="project" value="UniProtKB-UniRule"/>
</dbReference>
<feature type="binding site" evidence="6">
    <location>
        <position position="77"/>
    </location>
    <ligand>
        <name>substrate</name>
    </ligand>
</feature>
<dbReference type="EMBL" id="LFVU01000028">
    <property type="protein sequence ID" value="KMT21218.1"/>
    <property type="molecule type" value="Genomic_DNA"/>
</dbReference>
<name>A0A0J8DA87_CLOCY</name>
<reference evidence="9 10" key="1">
    <citation type="submission" date="2015-06" db="EMBL/GenBank/DDBJ databases">
        <title>Draft genome sequence of the purine-degrading Clostridium cylindrosporum HC-1 (DSM 605).</title>
        <authorList>
            <person name="Poehlein A."/>
            <person name="Schiel-Bengelsdorf B."/>
            <person name="Bengelsdorf F."/>
            <person name="Daniel R."/>
            <person name="Duerre P."/>
        </authorList>
    </citation>
    <scope>NUCLEOTIDE SEQUENCE [LARGE SCALE GENOMIC DNA]</scope>
    <source>
        <strain evidence="9 10">DSM 605</strain>
    </source>
</reference>
<feature type="binding site" evidence="6">
    <location>
        <position position="95"/>
    </location>
    <ligand>
        <name>a divalent metal cation</name>
        <dbReference type="ChEBI" id="CHEBI:60240"/>
        <label>1</label>
    </ligand>
</feature>
<dbReference type="PANTHER" id="PTHR43330">
    <property type="entry name" value="METHIONINE AMINOPEPTIDASE"/>
    <property type="match status" value="1"/>
</dbReference>
<dbReference type="GO" id="GO:0006508">
    <property type="term" value="P:proteolysis"/>
    <property type="evidence" value="ECO:0007669"/>
    <property type="project" value="UniProtKB-KW"/>
</dbReference>
<evidence type="ECO:0000256" key="6">
    <source>
        <dbReference type="HAMAP-Rule" id="MF_01974"/>
    </source>
</evidence>
<dbReference type="RefSeq" id="WP_048571587.1">
    <property type="nucleotide sequence ID" value="NZ_LFVU01000028.1"/>
</dbReference>
<comment type="function">
    <text evidence="1 6">Removes the N-terminal methionine from nascent proteins. The N-terminal methionine is often cleaved when the second residue in the primary sequence is small and uncharged (Met-Ala-, Cys, Gly, Pro, Ser, Thr, or Val). Requires deformylation of the N(alpha)-formylated initiator methionine before it can be hydrolyzed.</text>
</comment>
<dbReference type="InterPro" id="IPR036005">
    <property type="entry name" value="Creatinase/aminopeptidase-like"/>
</dbReference>
<dbReference type="GO" id="GO:0070006">
    <property type="term" value="F:metalloaminopeptidase activity"/>
    <property type="evidence" value="ECO:0007669"/>
    <property type="project" value="UniProtKB-UniRule"/>
</dbReference>
<feature type="binding site" evidence="6">
    <location>
        <position position="202"/>
    </location>
    <ligand>
        <name>a divalent metal cation</name>
        <dbReference type="ChEBI" id="CHEBI:60240"/>
        <label>2</label>
        <note>catalytic</note>
    </ligand>
</feature>
<comment type="catalytic activity">
    <reaction evidence="6 7">
        <text>Release of N-terminal amino acids, preferentially methionine, from peptides and arylamides.</text>
        <dbReference type="EC" id="3.4.11.18"/>
    </reaction>
</comment>
<feature type="binding site" evidence="6">
    <location>
        <position position="233"/>
    </location>
    <ligand>
        <name>a divalent metal cation</name>
        <dbReference type="ChEBI" id="CHEBI:60240"/>
        <label>2</label>
        <note>catalytic</note>
    </ligand>
</feature>
<keyword evidence="2 6" id="KW-0031">Aminopeptidase</keyword>
<sequence length="250" mass="27032">MIYLKSSNEIDMMRKAGMIVAETLLKLEEAVRPGITTLELDKIAEEYILNSGARPSFKGYGGFPGSICASVNEEIVHGIPSSKRVLQEGDIISVDCGAYFKGFHGDAARTFAVGSISDEAKKLIDVTEQSFFEGIKHAYIGKRIGDISNAVQRYAEGYGFSLVRDYVGHGIGKSLHEEPSVPNYGKAGRGPKLARGMVLAIEPMVNLGVYAAEQLSDGWTVVTTDGKLSAHYENTVAILENGPEILTLIK</sequence>
<dbReference type="CDD" id="cd01086">
    <property type="entry name" value="MetAP1"/>
    <property type="match status" value="1"/>
</dbReference>
<proteinExistence type="inferred from homology"/>
<evidence type="ECO:0000259" key="8">
    <source>
        <dbReference type="Pfam" id="PF00557"/>
    </source>
</evidence>
<gene>
    <name evidence="6 9" type="primary">map</name>
    <name evidence="9" type="ORF">CLCY_1c04520</name>
</gene>
<feature type="binding site" evidence="6">
    <location>
        <position position="176"/>
    </location>
    <ligand>
        <name>substrate</name>
    </ligand>
</feature>
<protein>
    <recommendedName>
        <fullName evidence="6 7">Methionine aminopeptidase</fullName>
        <shortName evidence="6">MAP</shortName>
        <shortName evidence="6">MetAP</shortName>
        <ecNumber evidence="6 7">3.4.11.18</ecNumber>
    </recommendedName>
    <alternativeName>
        <fullName evidence="6">Peptidase M</fullName>
    </alternativeName>
</protein>
<comment type="similarity">
    <text evidence="6">Belongs to the peptidase M24A family. Methionine aminopeptidase type 1 subfamily.</text>
</comment>
<evidence type="ECO:0000256" key="4">
    <source>
        <dbReference type="ARBA" id="ARBA00022723"/>
    </source>
</evidence>
<evidence type="ECO:0000256" key="2">
    <source>
        <dbReference type="ARBA" id="ARBA00022438"/>
    </source>
</evidence>
<feature type="domain" description="Peptidase M24" evidence="8">
    <location>
        <begin position="12"/>
        <end position="238"/>
    </location>
</feature>
<evidence type="ECO:0000256" key="3">
    <source>
        <dbReference type="ARBA" id="ARBA00022670"/>
    </source>
</evidence>
<evidence type="ECO:0000256" key="7">
    <source>
        <dbReference type="RuleBase" id="RU003653"/>
    </source>
</evidence>
<dbReference type="AlphaFoldDB" id="A0A0J8DA87"/>
<feature type="binding site" evidence="6">
    <location>
        <position position="106"/>
    </location>
    <ligand>
        <name>a divalent metal cation</name>
        <dbReference type="ChEBI" id="CHEBI:60240"/>
        <label>1</label>
    </ligand>
</feature>
<dbReference type="PROSITE" id="PS00680">
    <property type="entry name" value="MAP_1"/>
    <property type="match status" value="1"/>
</dbReference>
<dbReference type="InterPro" id="IPR000994">
    <property type="entry name" value="Pept_M24"/>
</dbReference>
<dbReference type="SUPFAM" id="SSF55920">
    <property type="entry name" value="Creatinase/aminopeptidase"/>
    <property type="match status" value="1"/>
</dbReference>
<keyword evidence="4 6" id="KW-0479">Metal-binding</keyword>
<dbReference type="NCBIfam" id="TIGR00500">
    <property type="entry name" value="met_pdase_I"/>
    <property type="match status" value="1"/>
</dbReference>
<dbReference type="GO" id="GO:0005829">
    <property type="term" value="C:cytosol"/>
    <property type="evidence" value="ECO:0007669"/>
    <property type="project" value="TreeGrafter"/>
</dbReference>
<dbReference type="HAMAP" id="MF_01974">
    <property type="entry name" value="MetAP_1"/>
    <property type="match status" value="1"/>
</dbReference>
<comment type="caution">
    <text evidence="9">The sequence shown here is derived from an EMBL/GenBank/DDBJ whole genome shotgun (WGS) entry which is preliminary data.</text>
</comment>
<dbReference type="InterPro" id="IPR002467">
    <property type="entry name" value="Pept_M24A_MAP1"/>
</dbReference>
<keyword evidence="5 6" id="KW-0378">Hydrolase</keyword>
<dbReference type="InterPro" id="IPR001714">
    <property type="entry name" value="Pept_M24_MAP"/>
</dbReference>
<feature type="binding site" evidence="6">
    <location>
        <position position="106"/>
    </location>
    <ligand>
        <name>a divalent metal cation</name>
        <dbReference type="ChEBI" id="CHEBI:60240"/>
        <label>2</label>
        <note>catalytic</note>
    </ligand>
</feature>
<evidence type="ECO:0000256" key="1">
    <source>
        <dbReference type="ARBA" id="ARBA00002521"/>
    </source>
</evidence>
<feature type="binding site" evidence="6">
    <location>
        <position position="233"/>
    </location>
    <ligand>
        <name>a divalent metal cation</name>
        <dbReference type="ChEBI" id="CHEBI:60240"/>
        <label>1</label>
    </ligand>
</feature>
<accession>A0A0J8DA87</accession>
<dbReference type="Gene3D" id="3.90.230.10">
    <property type="entry name" value="Creatinase/methionine aminopeptidase superfamily"/>
    <property type="match status" value="1"/>
</dbReference>
<dbReference type="STRING" id="1121307.CLCY_1c04520"/>
<keyword evidence="3 6" id="KW-0645">Protease</keyword>
<comment type="cofactor">
    <cofactor evidence="6">
        <name>Co(2+)</name>
        <dbReference type="ChEBI" id="CHEBI:48828"/>
    </cofactor>
    <cofactor evidence="6">
        <name>Zn(2+)</name>
        <dbReference type="ChEBI" id="CHEBI:29105"/>
    </cofactor>
    <cofactor evidence="6">
        <name>Mn(2+)</name>
        <dbReference type="ChEBI" id="CHEBI:29035"/>
    </cofactor>
    <cofactor evidence="6">
        <name>Fe(2+)</name>
        <dbReference type="ChEBI" id="CHEBI:29033"/>
    </cofactor>
    <text evidence="6">Binds 2 divalent metal cations per subunit. Has a high-affinity and a low affinity metal-binding site. The true nature of the physiological cofactor is under debate. The enzyme is active with cobalt, zinc, manganese or divalent iron ions. Most likely, methionine aminopeptidases function as mononuclear Fe(2+)-metalloproteases under physiological conditions, and the catalytically relevant metal-binding site has been assigned to the histidine-containing high-affinity site.</text>
</comment>
<evidence type="ECO:0000313" key="9">
    <source>
        <dbReference type="EMBL" id="KMT21218.1"/>
    </source>
</evidence>
<feature type="binding site" evidence="6">
    <location>
        <position position="169"/>
    </location>
    <ligand>
        <name>a divalent metal cation</name>
        <dbReference type="ChEBI" id="CHEBI:60240"/>
        <label>2</label>
        <note>catalytic</note>
    </ligand>
</feature>
<dbReference type="GO" id="GO:0004239">
    <property type="term" value="F:initiator methionyl aminopeptidase activity"/>
    <property type="evidence" value="ECO:0007669"/>
    <property type="project" value="UniProtKB-UniRule"/>
</dbReference>
<dbReference type="PATRIC" id="fig|1121307.3.peg.819"/>
<dbReference type="Proteomes" id="UP000036756">
    <property type="component" value="Unassembled WGS sequence"/>
</dbReference>
<keyword evidence="10" id="KW-1185">Reference proteome</keyword>
<organism evidence="9 10">
    <name type="scientific">Clostridium cylindrosporum DSM 605</name>
    <dbReference type="NCBI Taxonomy" id="1121307"/>
    <lineage>
        <taxon>Bacteria</taxon>
        <taxon>Bacillati</taxon>
        <taxon>Bacillota</taxon>
        <taxon>Clostridia</taxon>
        <taxon>Eubacteriales</taxon>
        <taxon>Clostridiaceae</taxon>
        <taxon>Clostridium</taxon>
    </lineage>
</organism>
<evidence type="ECO:0000313" key="10">
    <source>
        <dbReference type="Proteomes" id="UP000036756"/>
    </source>
</evidence>
<dbReference type="PRINTS" id="PR00599">
    <property type="entry name" value="MAPEPTIDASE"/>
</dbReference>
<dbReference type="PANTHER" id="PTHR43330:SF27">
    <property type="entry name" value="METHIONINE AMINOPEPTIDASE"/>
    <property type="match status" value="1"/>
</dbReference>
<dbReference type="OrthoDB" id="9802055at2"/>
<dbReference type="Pfam" id="PF00557">
    <property type="entry name" value="Peptidase_M24"/>
    <property type="match status" value="1"/>
</dbReference>